<comment type="caution">
    <text evidence="2">The sequence shown here is derived from an EMBL/GenBank/DDBJ whole genome shotgun (WGS) entry which is preliminary data.</text>
</comment>
<evidence type="ECO:0000256" key="1">
    <source>
        <dbReference type="SAM" id="MobiDB-lite"/>
    </source>
</evidence>
<feature type="compositionally biased region" description="Polar residues" evidence="1">
    <location>
        <begin position="580"/>
        <end position="595"/>
    </location>
</feature>
<feature type="region of interest" description="Disordered" evidence="1">
    <location>
        <begin position="1"/>
        <end position="29"/>
    </location>
</feature>
<feature type="compositionally biased region" description="Polar residues" evidence="1">
    <location>
        <begin position="295"/>
        <end position="304"/>
    </location>
</feature>
<reference evidence="2" key="1">
    <citation type="submission" date="2020-02" db="EMBL/GenBank/DDBJ databases">
        <authorList>
            <person name="Palmer J.M."/>
        </authorList>
    </citation>
    <scope>NUCLEOTIDE SEQUENCE</scope>
    <source>
        <strain evidence="2">EPUS1.4</strain>
        <tissue evidence="2">Thallus</tissue>
    </source>
</reference>
<feature type="compositionally biased region" description="Basic and acidic residues" evidence="1">
    <location>
        <begin position="81"/>
        <end position="100"/>
    </location>
</feature>
<dbReference type="EMBL" id="JAACFV010000060">
    <property type="protein sequence ID" value="KAF7507969.1"/>
    <property type="molecule type" value="Genomic_DNA"/>
</dbReference>
<evidence type="ECO:0000313" key="3">
    <source>
        <dbReference type="Proteomes" id="UP000606974"/>
    </source>
</evidence>
<name>A0A8H7E2C6_9EURO</name>
<dbReference type="AlphaFoldDB" id="A0A8H7E2C6"/>
<protein>
    <submittedName>
        <fullName evidence="2">Uncharacterized protein</fullName>
    </submittedName>
</protein>
<proteinExistence type="predicted"/>
<dbReference type="OrthoDB" id="10325373at2759"/>
<evidence type="ECO:0000313" key="2">
    <source>
        <dbReference type="EMBL" id="KAF7507969.1"/>
    </source>
</evidence>
<accession>A0A8H7E2C6</accession>
<feature type="compositionally biased region" description="Polar residues" evidence="1">
    <location>
        <begin position="120"/>
        <end position="131"/>
    </location>
</feature>
<feature type="compositionally biased region" description="Basic residues" evidence="1">
    <location>
        <begin position="549"/>
        <end position="564"/>
    </location>
</feature>
<feature type="region of interest" description="Disordered" evidence="1">
    <location>
        <begin position="533"/>
        <end position="607"/>
    </location>
</feature>
<dbReference type="Proteomes" id="UP000606974">
    <property type="component" value="Unassembled WGS sequence"/>
</dbReference>
<feature type="region of interest" description="Disordered" evidence="1">
    <location>
        <begin position="81"/>
        <end position="131"/>
    </location>
</feature>
<gene>
    <name evidence="2" type="ORF">GJ744_009866</name>
</gene>
<sequence length="607" mass="66938">MMLEPKYTGPPTILTQRRSTSSSKSSSILRVRDTNRELLGLYSSLDDEDSRIPIKSASHPPKDLMHVDAYPESIKIGSVREDIGEGRGGGEEFAHDKEDSNTVINAEPGRQESPPEGSPSVLTAHQQQARSTKSLLAYNRDHRNPGYIDLAEPKVLNAYGERLEAMRARNAEENYHDRIPPEHAPPHMQMMVLLYQWAAWAVEISDQKRREEMINWVNGRFLAFMMSGGRVPGYNLKELLELAGVDPKELYSYNGESSQQDSIANMSSSQLAARISKQQLVEPETMDESEKETSSADLDQNNVVSHPSLVLQLLGRERESSIEGGSNNDAEKHGGSDEIMDESVHSGKSVPFEHLHEQSPAEAPDMVSEAPSGNTALGKRDAISDISDDDQEGVKRQKLDAEPGTGRLGATSEVPGLEIAYASPLANTGSPCSSDDTLRERYLQTYFKPKINVVLQNHRKSRYVKGMPDWSTIAKRLKGVSVNTIRTLRHNYHEGWKTWDGSSFTELDDPLQKSAVSANIKAEPASPLATAAVTPNSPVASEPPVKLSFSHKAKANAQPKARKAKPTEDYNAEDGEYTAAKTSVTTRNQYANSLNLPKGRRGRLTKS</sequence>
<feature type="region of interest" description="Disordered" evidence="1">
    <location>
        <begin position="280"/>
        <end position="304"/>
    </location>
</feature>
<keyword evidence="3" id="KW-1185">Reference proteome</keyword>
<feature type="region of interest" description="Disordered" evidence="1">
    <location>
        <begin position="318"/>
        <end position="411"/>
    </location>
</feature>
<organism evidence="2 3">
    <name type="scientific">Endocarpon pusillum</name>
    <dbReference type="NCBI Taxonomy" id="364733"/>
    <lineage>
        <taxon>Eukaryota</taxon>
        <taxon>Fungi</taxon>
        <taxon>Dikarya</taxon>
        <taxon>Ascomycota</taxon>
        <taxon>Pezizomycotina</taxon>
        <taxon>Eurotiomycetes</taxon>
        <taxon>Chaetothyriomycetidae</taxon>
        <taxon>Verrucariales</taxon>
        <taxon>Verrucariaceae</taxon>
        <taxon>Endocarpon</taxon>
    </lineage>
</organism>
<feature type="compositionally biased region" description="Basic residues" evidence="1">
    <location>
        <begin position="598"/>
        <end position="607"/>
    </location>
</feature>
<feature type="compositionally biased region" description="Basic and acidic residues" evidence="1">
    <location>
        <begin position="392"/>
        <end position="401"/>
    </location>
</feature>